<evidence type="ECO:0000313" key="4">
    <source>
        <dbReference type="RefSeq" id="XP_022301183.1"/>
    </source>
</evidence>
<dbReference type="InterPro" id="IPR043502">
    <property type="entry name" value="DNA/RNA_pol_sf"/>
</dbReference>
<accession>A0A8B8BDA4</accession>
<gene>
    <name evidence="4" type="primary">LOC111109395</name>
</gene>
<dbReference type="InterPro" id="IPR001258">
    <property type="entry name" value="NHL_repeat"/>
</dbReference>
<dbReference type="OrthoDB" id="5860913at2759"/>
<organism evidence="3 4">
    <name type="scientific">Crassostrea virginica</name>
    <name type="common">Eastern oyster</name>
    <dbReference type="NCBI Taxonomy" id="6565"/>
    <lineage>
        <taxon>Eukaryota</taxon>
        <taxon>Metazoa</taxon>
        <taxon>Spiralia</taxon>
        <taxon>Lophotrochozoa</taxon>
        <taxon>Mollusca</taxon>
        <taxon>Bivalvia</taxon>
        <taxon>Autobranchia</taxon>
        <taxon>Pteriomorphia</taxon>
        <taxon>Ostreida</taxon>
        <taxon>Ostreoidea</taxon>
        <taxon>Ostreidae</taxon>
        <taxon>Crassostrea</taxon>
    </lineage>
</organism>
<proteinExistence type="predicted"/>
<evidence type="ECO:0000256" key="2">
    <source>
        <dbReference type="PROSITE-ProRule" id="PRU00504"/>
    </source>
</evidence>
<dbReference type="GeneID" id="111109395"/>
<sequence>MKDHDRKLEAFLERCQAVGIKLNPKKMRLKLSPVRFMGHLVTGKWVQPKPDKVTAIRNIPAPTDLHGSDHKPLETIVPGPSGNLRNDCRQCLKVCIHCLPHQAPTRESSNCHYLLNESSYSKLKFEILSALDKEEGEINEKMSEVRERILELEELTNSRNVYNVSMYTSMDDTFEFSLAQLHVALPRFYFRDINREALEEQFGSLSPIYNVRIPEGASDIQLKALLDEPKFTQVMKTQYTEINKLRSVSSLKDDEMWTCGQDKVMRLYNLQGQVIRSYHTKSGEKPEDIAVMQGGDLLYSDYNGRTVHQVKDGIIETTISLRKWRPRGICSTASGDVLVIMDSDDQQSKVVRYSGSTEKHSIQWDDQDKPLLSPAGYTGPLSTVDESFDPVGIATDSQARILVADCDNHRIHILNQHGHFLRYIEDPDLRLPRGLCVDSRDTLLVAEATTGKVKKIQYNS</sequence>
<name>A0A8B8BDA4_CRAVI</name>
<dbReference type="PROSITE" id="PS51125">
    <property type="entry name" value="NHL"/>
    <property type="match status" value="1"/>
</dbReference>
<dbReference type="RefSeq" id="XP_022301183.1">
    <property type="nucleotide sequence ID" value="XM_022445475.1"/>
</dbReference>
<dbReference type="AlphaFoldDB" id="A0A8B8BDA4"/>
<dbReference type="PANTHER" id="PTHR24104">
    <property type="entry name" value="E3 UBIQUITIN-PROTEIN LIGASE NHLRC1-RELATED"/>
    <property type="match status" value="1"/>
</dbReference>
<dbReference type="InterPro" id="IPR043128">
    <property type="entry name" value="Rev_trsase/Diguanyl_cyclase"/>
</dbReference>
<dbReference type="InterPro" id="IPR011042">
    <property type="entry name" value="6-blade_b-propeller_TolB-like"/>
</dbReference>
<evidence type="ECO:0000256" key="1">
    <source>
        <dbReference type="ARBA" id="ARBA00022737"/>
    </source>
</evidence>
<dbReference type="Gene3D" id="3.30.70.270">
    <property type="match status" value="1"/>
</dbReference>
<reference evidence="4" key="1">
    <citation type="submission" date="2025-08" db="UniProtKB">
        <authorList>
            <consortium name="RefSeq"/>
        </authorList>
    </citation>
    <scope>IDENTIFICATION</scope>
    <source>
        <tissue evidence="4">Whole sample</tissue>
    </source>
</reference>
<dbReference type="GO" id="GO:0043161">
    <property type="term" value="P:proteasome-mediated ubiquitin-dependent protein catabolic process"/>
    <property type="evidence" value="ECO:0007669"/>
    <property type="project" value="TreeGrafter"/>
</dbReference>
<dbReference type="Proteomes" id="UP000694844">
    <property type="component" value="Chromosome 8"/>
</dbReference>
<dbReference type="SUPFAM" id="SSF101898">
    <property type="entry name" value="NHL repeat"/>
    <property type="match status" value="1"/>
</dbReference>
<dbReference type="PANTHER" id="PTHR24104:SF57">
    <property type="entry name" value="BEE-MILK PROTEIN"/>
    <property type="match status" value="1"/>
</dbReference>
<keyword evidence="1" id="KW-0677">Repeat</keyword>
<evidence type="ECO:0000313" key="3">
    <source>
        <dbReference type="Proteomes" id="UP000694844"/>
    </source>
</evidence>
<dbReference type="Gene3D" id="2.120.10.30">
    <property type="entry name" value="TolB, C-terminal domain"/>
    <property type="match status" value="1"/>
</dbReference>
<dbReference type="Pfam" id="PF01436">
    <property type="entry name" value="NHL"/>
    <property type="match status" value="1"/>
</dbReference>
<keyword evidence="3" id="KW-1185">Reference proteome</keyword>
<dbReference type="KEGG" id="cvn:111109395"/>
<protein>
    <submittedName>
        <fullName evidence="4">Uncharacterized protein LOC111109395</fullName>
    </submittedName>
</protein>
<dbReference type="SUPFAM" id="SSF56672">
    <property type="entry name" value="DNA/RNA polymerases"/>
    <property type="match status" value="1"/>
</dbReference>
<dbReference type="GO" id="GO:0000209">
    <property type="term" value="P:protein polyubiquitination"/>
    <property type="evidence" value="ECO:0007669"/>
    <property type="project" value="TreeGrafter"/>
</dbReference>
<dbReference type="GO" id="GO:0061630">
    <property type="term" value="F:ubiquitin protein ligase activity"/>
    <property type="evidence" value="ECO:0007669"/>
    <property type="project" value="TreeGrafter"/>
</dbReference>
<dbReference type="InterPro" id="IPR050952">
    <property type="entry name" value="TRIM-NHL_E3_ligases"/>
</dbReference>
<feature type="repeat" description="NHL" evidence="2">
    <location>
        <begin position="390"/>
        <end position="417"/>
    </location>
</feature>